<dbReference type="PANTHER" id="PTHR43827:SF13">
    <property type="entry name" value="ALDO_KETO REDUCTASE FAMILY PROTEIN"/>
    <property type="match status" value="1"/>
</dbReference>
<evidence type="ECO:0000313" key="4">
    <source>
        <dbReference type="Proteomes" id="UP001583177"/>
    </source>
</evidence>
<feature type="domain" description="NADP-dependent oxidoreductase" evidence="2">
    <location>
        <begin position="33"/>
        <end position="300"/>
    </location>
</feature>
<dbReference type="InterPro" id="IPR023210">
    <property type="entry name" value="NADP_OxRdtase_dom"/>
</dbReference>
<reference evidence="3 4" key="1">
    <citation type="journal article" date="2024" name="IMA Fungus">
        <title>IMA Genome - F19 : A genome assembly and annotation guide to empower mycologists, including annotated draft genome sequences of Ceratocystis pirilliformis, Diaporthe australafricana, Fusarium ophioides, Paecilomyces lecythidis, and Sporothrix stenoceras.</title>
        <authorList>
            <person name="Aylward J."/>
            <person name="Wilson A.M."/>
            <person name="Visagie C.M."/>
            <person name="Spraker J."/>
            <person name="Barnes I."/>
            <person name="Buitendag C."/>
            <person name="Ceriani C."/>
            <person name="Del Mar Angel L."/>
            <person name="du Plessis D."/>
            <person name="Fuchs T."/>
            <person name="Gasser K."/>
            <person name="Kramer D."/>
            <person name="Li W."/>
            <person name="Munsamy K."/>
            <person name="Piso A."/>
            <person name="Price J.L."/>
            <person name="Sonnekus B."/>
            <person name="Thomas C."/>
            <person name="van der Nest A."/>
            <person name="van Dijk A."/>
            <person name="van Heerden A."/>
            <person name="van Vuuren N."/>
            <person name="Yilmaz N."/>
            <person name="Duong T.A."/>
            <person name="van der Merwe N.A."/>
            <person name="Wingfield M.J."/>
            <person name="Wingfield B.D."/>
        </authorList>
    </citation>
    <scope>NUCLEOTIDE SEQUENCE [LARGE SCALE GENOMIC DNA]</scope>
    <source>
        <strain evidence="3 4">CMW 18300</strain>
    </source>
</reference>
<accession>A0ABR3WAM8</accession>
<sequence>MASSKSKDLTLTSTVDLLAPGVSMPRLGFGIYRVQPSETIDVVLAALEARYRHIDSAQLYNNEAELGQAIRKSGVARKDVFLTTKIRYPGISKAKTWKKVVDSVRKVSGVEVATGKKRKRTDDGDTAEKAQAGAGEEYVDLFLVHTPYGDPNAKKERREMWFALERAFEEGKARAIGVSNYKVEHLEEMREYAKVWPPHVNQIQLNPWTQQREVDAYCQKHGIVVQAFSPLARGDRWDEPIVAEVAARCGKSPAQVLVRYALQKGWVPLPKSERSERMKANTEVYDFEIDDGDMEVLDGLDGKQLGYFE</sequence>
<keyword evidence="4" id="KW-1185">Reference proteome</keyword>
<keyword evidence="1" id="KW-0560">Oxidoreductase</keyword>
<proteinExistence type="predicted"/>
<dbReference type="PIRSF" id="PIRSF000097">
    <property type="entry name" value="AKR"/>
    <property type="match status" value="1"/>
</dbReference>
<dbReference type="PANTHER" id="PTHR43827">
    <property type="entry name" value="2,5-DIKETO-D-GLUCONIC ACID REDUCTASE"/>
    <property type="match status" value="1"/>
</dbReference>
<comment type="caution">
    <text evidence="3">The sequence shown here is derived from an EMBL/GenBank/DDBJ whole genome shotgun (WGS) entry which is preliminary data.</text>
</comment>
<dbReference type="Proteomes" id="UP001583177">
    <property type="component" value="Unassembled WGS sequence"/>
</dbReference>
<evidence type="ECO:0000259" key="2">
    <source>
        <dbReference type="Pfam" id="PF00248"/>
    </source>
</evidence>
<dbReference type="InterPro" id="IPR020471">
    <property type="entry name" value="AKR"/>
</dbReference>
<dbReference type="Pfam" id="PF00248">
    <property type="entry name" value="Aldo_ket_red"/>
    <property type="match status" value="1"/>
</dbReference>
<dbReference type="PROSITE" id="PS00062">
    <property type="entry name" value="ALDOKETO_REDUCTASE_2"/>
    <property type="match status" value="1"/>
</dbReference>
<dbReference type="EMBL" id="JAWRVE010000114">
    <property type="protein sequence ID" value="KAL1857435.1"/>
    <property type="molecule type" value="Genomic_DNA"/>
</dbReference>
<dbReference type="Gene3D" id="3.20.20.100">
    <property type="entry name" value="NADP-dependent oxidoreductase domain"/>
    <property type="match status" value="1"/>
</dbReference>
<dbReference type="InterPro" id="IPR036812">
    <property type="entry name" value="NAD(P)_OxRdtase_dom_sf"/>
</dbReference>
<name>A0ABR3WAM8_9PEZI</name>
<dbReference type="PRINTS" id="PR00069">
    <property type="entry name" value="ALDKETRDTASE"/>
</dbReference>
<dbReference type="CDD" id="cd19071">
    <property type="entry name" value="AKR_AKR1-5-like"/>
    <property type="match status" value="1"/>
</dbReference>
<protein>
    <recommendedName>
        <fullName evidence="2">NADP-dependent oxidoreductase domain-containing protein</fullName>
    </recommendedName>
</protein>
<organism evidence="3 4">
    <name type="scientific">Diaporthe australafricana</name>
    <dbReference type="NCBI Taxonomy" id="127596"/>
    <lineage>
        <taxon>Eukaryota</taxon>
        <taxon>Fungi</taxon>
        <taxon>Dikarya</taxon>
        <taxon>Ascomycota</taxon>
        <taxon>Pezizomycotina</taxon>
        <taxon>Sordariomycetes</taxon>
        <taxon>Sordariomycetidae</taxon>
        <taxon>Diaporthales</taxon>
        <taxon>Diaporthaceae</taxon>
        <taxon>Diaporthe</taxon>
    </lineage>
</organism>
<dbReference type="InterPro" id="IPR018170">
    <property type="entry name" value="Aldo/ket_reductase_CS"/>
</dbReference>
<gene>
    <name evidence="3" type="ORF">Daus18300_010408</name>
</gene>
<evidence type="ECO:0000256" key="1">
    <source>
        <dbReference type="ARBA" id="ARBA00023002"/>
    </source>
</evidence>
<evidence type="ECO:0000313" key="3">
    <source>
        <dbReference type="EMBL" id="KAL1857435.1"/>
    </source>
</evidence>
<dbReference type="SUPFAM" id="SSF51430">
    <property type="entry name" value="NAD(P)-linked oxidoreductase"/>
    <property type="match status" value="1"/>
</dbReference>